<dbReference type="InterPro" id="IPR000905">
    <property type="entry name" value="Gcp-like_dom"/>
</dbReference>
<dbReference type="SUPFAM" id="SSF53067">
    <property type="entry name" value="Actin-like ATPase domain"/>
    <property type="match status" value="2"/>
</dbReference>
<evidence type="ECO:0000259" key="1">
    <source>
        <dbReference type="Pfam" id="PF00814"/>
    </source>
</evidence>
<dbReference type="Gene3D" id="3.30.420.40">
    <property type="match status" value="2"/>
</dbReference>
<dbReference type="InterPro" id="IPR043129">
    <property type="entry name" value="ATPase_NBD"/>
</dbReference>
<protein>
    <submittedName>
        <fullName evidence="2">tRNA threonylcarbamoyladenosine biosynthesis protein TsaB</fullName>
    </submittedName>
</protein>
<dbReference type="Pfam" id="PF00814">
    <property type="entry name" value="TsaD"/>
    <property type="match status" value="1"/>
</dbReference>
<evidence type="ECO:0000313" key="2">
    <source>
        <dbReference type="EMBL" id="VAX21040.1"/>
    </source>
</evidence>
<sequence>MHVLGIDTSRTITSVVVARRAEILACLAQDKGVSSSVAVLALIDDALSRCALTIDKIGFIAIAVGPGSFTGLRVGFGTALGLAHARGLGVMGIGSLDAMARSQAGWDGGYIVPVESSRKGEIYTALYTMEKNVVKKLTDEMALAPEELAAMIDGPARFVGNALAPYEDMFRGEIKNEIEFVNAPVESFARGLARIALERFEVEGVADGVISPRYIRRSQAEINWEKRNN</sequence>
<dbReference type="EMBL" id="UOGE01000063">
    <property type="protein sequence ID" value="VAX21040.1"/>
    <property type="molecule type" value="Genomic_DNA"/>
</dbReference>
<proteinExistence type="predicted"/>
<accession>A0A3B1CEE7</accession>
<gene>
    <name evidence="2" type="ORF">MNBD_NITROSPINAE02-483</name>
</gene>
<dbReference type="AlphaFoldDB" id="A0A3B1CEE7"/>
<dbReference type="NCBIfam" id="TIGR03725">
    <property type="entry name" value="T6A_YeaZ"/>
    <property type="match status" value="1"/>
</dbReference>
<dbReference type="InterPro" id="IPR022496">
    <property type="entry name" value="T6A_TsaB"/>
</dbReference>
<feature type="domain" description="Gcp-like" evidence="1">
    <location>
        <begin position="36"/>
        <end position="172"/>
    </location>
</feature>
<dbReference type="GO" id="GO:0002949">
    <property type="term" value="P:tRNA threonylcarbamoyladenosine modification"/>
    <property type="evidence" value="ECO:0007669"/>
    <property type="project" value="InterPro"/>
</dbReference>
<name>A0A3B1CEE7_9ZZZZ</name>
<organism evidence="2">
    <name type="scientific">hydrothermal vent metagenome</name>
    <dbReference type="NCBI Taxonomy" id="652676"/>
    <lineage>
        <taxon>unclassified sequences</taxon>
        <taxon>metagenomes</taxon>
        <taxon>ecological metagenomes</taxon>
    </lineage>
</organism>
<dbReference type="CDD" id="cd24032">
    <property type="entry name" value="ASKHA_NBD_TsaB"/>
    <property type="match status" value="1"/>
</dbReference>
<reference evidence="2" key="1">
    <citation type="submission" date="2018-06" db="EMBL/GenBank/DDBJ databases">
        <authorList>
            <person name="Zhirakovskaya E."/>
        </authorList>
    </citation>
    <scope>NUCLEOTIDE SEQUENCE</scope>
</reference>